<dbReference type="PANTHER" id="PTHR12483">
    <property type="entry name" value="SOLUTE CARRIER FAMILY 31 COPPER TRANSPORTERS"/>
    <property type="match status" value="1"/>
</dbReference>
<feature type="transmembrane region" description="Helical" evidence="4">
    <location>
        <begin position="335"/>
        <end position="354"/>
    </location>
</feature>
<organism evidence="5 6">
    <name type="scientific">Rhizoclosmatium globosum</name>
    <dbReference type="NCBI Taxonomy" id="329046"/>
    <lineage>
        <taxon>Eukaryota</taxon>
        <taxon>Fungi</taxon>
        <taxon>Fungi incertae sedis</taxon>
        <taxon>Chytridiomycota</taxon>
        <taxon>Chytridiomycota incertae sedis</taxon>
        <taxon>Chytridiomycetes</taxon>
        <taxon>Chytridiales</taxon>
        <taxon>Chytriomycetaceae</taxon>
        <taxon>Rhizoclosmatium</taxon>
    </lineage>
</organism>
<reference evidence="5 6" key="1">
    <citation type="submission" date="2016-07" db="EMBL/GenBank/DDBJ databases">
        <title>Pervasive Adenine N6-methylation of Active Genes in Fungi.</title>
        <authorList>
            <consortium name="DOE Joint Genome Institute"/>
            <person name="Mondo S.J."/>
            <person name="Dannebaum R.O."/>
            <person name="Kuo R.C."/>
            <person name="Labutti K."/>
            <person name="Haridas S."/>
            <person name="Kuo A."/>
            <person name="Salamov A."/>
            <person name="Ahrendt S.R."/>
            <person name="Lipzen A."/>
            <person name="Sullivan W."/>
            <person name="Andreopoulos W.B."/>
            <person name="Clum A."/>
            <person name="Lindquist E."/>
            <person name="Daum C."/>
            <person name="Ramamoorthy G.K."/>
            <person name="Gryganskyi A."/>
            <person name="Culley D."/>
            <person name="Magnuson J.K."/>
            <person name="James T.Y."/>
            <person name="O'Malley M.A."/>
            <person name="Stajich J.E."/>
            <person name="Spatafora J.W."/>
            <person name="Visel A."/>
            <person name="Grigoriev I.V."/>
        </authorList>
    </citation>
    <scope>NUCLEOTIDE SEQUENCE [LARGE SCALE GENOMIC DNA]</scope>
    <source>
        <strain evidence="5 6">JEL800</strain>
    </source>
</reference>
<keyword evidence="3 4" id="KW-0472">Membrane</keyword>
<keyword evidence="4" id="KW-0813">Transport</keyword>
<evidence type="ECO:0000313" key="6">
    <source>
        <dbReference type="Proteomes" id="UP000193642"/>
    </source>
</evidence>
<evidence type="ECO:0000256" key="2">
    <source>
        <dbReference type="ARBA" id="ARBA00022989"/>
    </source>
</evidence>
<comment type="caution">
    <text evidence="5">The sequence shown here is derived from an EMBL/GenBank/DDBJ whole genome shotgun (WGS) entry which is preliminary data.</text>
</comment>
<dbReference type="GO" id="GO:0005375">
    <property type="term" value="F:copper ion transmembrane transporter activity"/>
    <property type="evidence" value="ECO:0007669"/>
    <property type="project" value="UniProtKB-UniRule"/>
</dbReference>
<evidence type="ECO:0000256" key="3">
    <source>
        <dbReference type="ARBA" id="ARBA00023136"/>
    </source>
</evidence>
<dbReference type="GO" id="GO:0016020">
    <property type="term" value="C:membrane"/>
    <property type="evidence" value="ECO:0007669"/>
    <property type="project" value="UniProtKB-SubCell"/>
</dbReference>
<proteinExistence type="inferred from homology"/>
<evidence type="ECO:0000313" key="5">
    <source>
        <dbReference type="EMBL" id="ORY48624.1"/>
    </source>
</evidence>
<keyword evidence="4" id="KW-0406">Ion transport</keyword>
<evidence type="ECO:0000256" key="1">
    <source>
        <dbReference type="ARBA" id="ARBA00022692"/>
    </source>
</evidence>
<gene>
    <name evidence="5" type="ORF">BCR33DRAFT_714365</name>
</gene>
<dbReference type="Pfam" id="PF04145">
    <property type="entry name" value="Ctr"/>
    <property type="match status" value="1"/>
</dbReference>
<dbReference type="InterPro" id="IPR007274">
    <property type="entry name" value="Cop_transporter"/>
</dbReference>
<dbReference type="EMBL" id="MCGO01000011">
    <property type="protein sequence ID" value="ORY48624.1"/>
    <property type="molecule type" value="Genomic_DNA"/>
</dbReference>
<keyword evidence="6" id="KW-1185">Reference proteome</keyword>
<evidence type="ECO:0000256" key="4">
    <source>
        <dbReference type="RuleBase" id="RU367022"/>
    </source>
</evidence>
<comment type="subcellular location">
    <subcellularLocation>
        <location evidence="4">Membrane</location>
        <topology evidence="4">Multi-pass membrane protein</topology>
    </subcellularLocation>
</comment>
<protein>
    <recommendedName>
        <fullName evidence="4">Copper transport protein</fullName>
    </recommendedName>
</protein>
<dbReference type="AlphaFoldDB" id="A0A1Y2CP53"/>
<sequence length="384" mass="42866">MTLDCVLEPWTPGCEAYELPSANVTSSVTRLCQSMDWMPGCSVAKMCEATPNLPHCNPFSVLADICRYDMPGMKGCFEYKNMCNTQNSVVQQCKTYPPLPYLTTTKEAKQHVQSICHSMPMDGCELCPTATAVSTSSTTAKIAQCDWFGVYADLCIQMPEMPECIQFSAMCNATPKFPLCPNSGAPSDPRIPLPPPTMQMYFHFSLSEYILFKAWLPRSTLQFTLSCIALFSLAILYEWFLNFQKQWERKAVHEYQSLLLSLRANAAATVHETRPGRSSVTDTEEAQALLSPRRRRRLPNAEARMKLAQIRMIKGFLRVVSSTAGYMLMLVTMTYNVLLCLSVVVGFGVGSFLFHFEGLEMIRSDEGEDELLVGDGEGDHSCCG</sequence>
<keyword evidence="1 4" id="KW-0812">Transmembrane</keyword>
<keyword evidence="4" id="KW-0186">Copper</keyword>
<keyword evidence="2 4" id="KW-1133">Transmembrane helix</keyword>
<feature type="transmembrane region" description="Helical" evidence="4">
    <location>
        <begin position="221"/>
        <end position="240"/>
    </location>
</feature>
<dbReference type="OrthoDB" id="73901at2759"/>
<keyword evidence="4" id="KW-0187">Copper transport</keyword>
<dbReference type="Proteomes" id="UP000193642">
    <property type="component" value="Unassembled WGS sequence"/>
</dbReference>
<accession>A0A1Y2CP53</accession>
<comment type="similarity">
    <text evidence="4">Belongs to the copper transporter (Ctr) (TC 1.A.56) family. SLC31A subfamily.</text>
</comment>
<name>A0A1Y2CP53_9FUNG</name>